<dbReference type="SUPFAM" id="SSF55785">
    <property type="entry name" value="PYP-like sensor domain (PAS domain)"/>
    <property type="match status" value="1"/>
</dbReference>
<dbReference type="Gene3D" id="3.30.450.20">
    <property type="entry name" value="PAS domain"/>
    <property type="match status" value="1"/>
</dbReference>
<dbReference type="AlphaFoldDB" id="A0A7Z1SC69"/>
<sequence>TGQRLLDHVAPQDRARTLEEAGKVVAGCARVGFENRYVHKDGHLVAIMWSARWSEAAQLRIGVARDISERRHAEQMQAATYAISEATHDATDLNQLFHEIHRIITTRVPLTGFAVVTRDTGTGQPVFACRASQHAAPGQAWEAEALRHCATVLRTGEAMPLPEGEAGEPAWL</sequence>
<organism evidence="1 2">
    <name type="scientific">Staphylococcus aureus</name>
    <dbReference type="NCBI Taxonomy" id="1280"/>
    <lineage>
        <taxon>Bacteria</taxon>
        <taxon>Bacillati</taxon>
        <taxon>Bacillota</taxon>
        <taxon>Bacilli</taxon>
        <taxon>Bacillales</taxon>
        <taxon>Staphylococcaceae</taxon>
        <taxon>Staphylococcus</taxon>
    </lineage>
</organism>
<proteinExistence type="predicted"/>
<dbReference type="InterPro" id="IPR035965">
    <property type="entry name" value="PAS-like_dom_sf"/>
</dbReference>
<comment type="caution">
    <text evidence="1">The sequence shown here is derived from an EMBL/GenBank/DDBJ whole genome shotgun (WGS) entry which is preliminary data.</text>
</comment>
<dbReference type="SUPFAM" id="SSF55781">
    <property type="entry name" value="GAF domain-like"/>
    <property type="match status" value="1"/>
</dbReference>
<dbReference type="RefSeq" id="WP_197314893.1">
    <property type="nucleotide sequence ID" value="NZ_PGWZ01000392.1"/>
</dbReference>
<evidence type="ECO:0000313" key="2">
    <source>
        <dbReference type="Proteomes" id="UP000238775"/>
    </source>
</evidence>
<dbReference type="EMBL" id="PGWZ01000392">
    <property type="protein sequence ID" value="PPJ73992.1"/>
    <property type="molecule type" value="Genomic_DNA"/>
</dbReference>
<accession>A0A7Z1SC69</accession>
<gene>
    <name evidence="1" type="ORF">CV021_09230</name>
</gene>
<protein>
    <submittedName>
        <fullName evidence="1">Diguanylate cyclase</fullName>
    </submittedName>
</protein>
<dbReference type="Proteomes" id="UP000238775">
    <property type="component" value="Unassembled WGS sequence"/>
</dbReference>
<feature type="non-terminal residue" evidence="1">
    <location>
        <position position="1"/>
    </location>
</feature>
<reference evidence="1 2" key="1">
    <citation type="submission" date="2017-11" db="EMBL/GenBank/DDBJ databases">
        <authorList>
            <person name="Founou R.C."/>
            <person name="Founou L."/>
            <person name="Allam M."/>
            <person name="Ismail A."/>
            <person name="Essack S.Y."/>
        </authorList>
    </citation>
    <scope>NUCLEOTIDE SEQUENCE [LARGE SCALE GENOMIC DNA]</scope>
    <source>
        <strain evidence="1 2">G703N2B1</strain>
    </source>
</reference>
<name>A0A7Z1SC69_STAAU</name>
<feature type="non-terminal residue" evidence="1">
    <location>
        <position position="172"/>
    </location>
</feature>
<evidence type="ECO:0000313" key="1">
    <source>
        <dbReference type="EMBL" id="PPJ73992.1"/>
    </source>
</evidence>